<dbReference type="Proteomes" id="UP001418222">
    <property type="component" value="Unassembled WGS sequence"/>
</dbReference>
<sequence length="277" mass="30590">MSWENEDDCLSPRSLVGCVAPDSDQKNWKPRVMYSRDFLLSLSESDVCKKLPTDLDKSVLSDLEQAANTVSERQRSAGNLALQGPRRGEHGFQPLNSYARGSSARWDTRSSGSNDREGDSQFDRESFTQAIRADAEHLDVGGEGNEVQMCGFADESFRKKVWNQNQRSRPHQEEHDGLLGSGALAKSQDMPEHCLEEAGAICFARSGSCVFEACGTICASYPLRFVSACLLEKSENVRAVAGEERTERLLAKSVGALAGRERTEWSLVKRVHNALAD</sequence>
<gene>
    <name evidence="2" type="ORF">KSP39_PZI014839</name>
</gene>
<comment type="caution">
    <text evidence="2">The sequence shown here is derived from an EMBL/GenBank/DDBJ whole genome shotgun (WGS) entry which is preliminary data.</text>
</comment>
<feature type="compositionally biased region" description="Basic and acidic residues" evidence="1">
    <location>
        <begin position="114"/>
        <end position="123"/>
    </location>
</feature>
<keyword evidence="3" id="KW-1185">Reference proteome</keyword>
<proteinExistence type="predicted"/>
<protein>
    <submittedName>
        <fullName evidence="2">Uncharacterized protein</fullName>
    </submittedName>
</protein>
<evidence type="ECO:0000256" key="1">
    <source>
        <dbReference type="SAM" id="MobiDB-lite"/>
    </source>
</evidence>
<dbReference type="EMBL" id="JBBWWQ010000012">
    <property type="protein sequence ID" value="KAK8934686.1"/>
    <property type="molecule type" value="Genomic_DNA"/>
</dbReference>
<organism evidence="2 3">
    <name type="scientific">Platanthera zijinensis</name>
    <dbReference type="NCBI Taxonomy" id="2320716"/>
    <lineage>
        <taxon>Eukaryota</taxon>
        <taxon>Viridiplantae</taxon>
        <taxon>Streptophyta</taxon>
        <taxon>Embryophyta</taxon>
        <taxon>Tracheophyta</taxon>
        <taxon>Spermatophyta</taxon>
        <taxon>Magnoliopsida</taxon>
        <taxon>Liliopsida</taxon>
        <taxon>Asparagales</taxon>
        <taxon>Orchidaceae</taxon>
        <taxon>Orchidoideae</taxon>
        <taxon>Orchideae</taxon>
        <taxon>Orchidinae</taxon>
        <taxon>Platanthera</taxon>
    </lineage>
</organism>
<evidence type="ECO:0000313" key="3">
    <source>
        <dbReference type="Proteomes" id="UP001418222"/>
    </source>
</evidence>
<dbReference type="PANTHER" id="PTHR34802:SF1">
    <property type="entry name" value="CHORISMATE SYNTHASE"/>
    <property type="match status" value="1"/>
</dbReference>
<feature type="region of interest" description="Disordered" evidence="1">
    <location>
        <begin position="70"/>
        <end position="123"/>
    </location>
</feature>
<evidence type="ECO:0000313" key="2">
    <source>
        <dbReference type="EMBL" id="KAK8934686.1"/>
    </source>
</evidence>
<reference evidence="2 3" key="1">
    <citation type="journal article" date="2022" name="Nat. Plants">
        <title>Genomes of leafy and leafless Platanthera orchids illuminate the evolution of mycoheterotrophy.</title>
        <authorList>
            <person name="Li M.H."/>
            <person name="Liu K.W."/>
            <person name="Li Z."/>
            <person name="Lu H.C."/>
            <person name="Ye Q.L."/>
            <person name="Zhang D."/>
            <person name="Wang J.Y."/>
            <person name="Li Y.F."/>
            <person name="Zhong Z.M."/>
            <person name="Liu X."/>
            <person name="Yu X."/>
            <person name="Liu D.K."/>
            <person name="Tu X.D."/>
            <person name="Liu B."/>
            <person name="Hao Y."/>
            <person name="Liao X.Y."/>
            <person name="Jiang Y.T."/>
            <person name="Sun W.H."/>
            <person name="Chen J."/>
            <person name="Chen Y.Q."/>
            <person name="Ai Y."/>
            <person name="Zhai J.W."/>
            <person name="Wu S.S."/>
            <person name="Zhou Z."/>
            <person name="Hsiao Y.Y."/>
            <person name="Wu W.L."/>
            <person name="Chen Y.Y."/>
            <person name="Lin Y.F."/>
            <person name="Hsu J.L."/>
            <person name="Li C.Y."/>
            <person name="Wang Z.W."/>
            <person name="Zhao X."/>
            <person name="Zhong W.Y."/>
            <person name="Ma X.K."/>
            <person name="Ma L."/>
            <person name="Huang J."/>
            <person name="Chen G.Z."/>
            <person name="Huang M.Z."/>
            <person name="Huang L."/>
            <person name="Peng D.H."/>
            <person name="Luo Y.B."/>
            <person name="Zou S.Q."/>
            <person name="Chen S.P."/>
            <person name="Lan S."/>
            <person name="Tsai W.C."/>
            <person name="Van de Peer Y."/>
            <person name="Liu Z.J."/>
        </authorList>
    </citation>
    <scope>NUCLEOTIDE SEQUENCE [LARGE SCALE GENOMIC DNA]</scope>
    <source>
        <strain evidence="2">Lor287</strain>
    </source>
</reference>
<dbReference type="AlphaFoldDB" id="A0AAP0BBE5"/>
<accession>A0AAP0BBE5</accession>
<dbReference type="PANTHER" id="PTHR34802">
    <property type="entry name" value="CHORISMATE SYNTHASE"/>
    <property type="match status" value="1"/>
</dbReference>
<name>A0AAP0BBE5_9ASPA</name>